<dbReference type="InterPro" id="IPR001005">
    <property type="entry name" value="SANT/Myb"/>
</dbReference>
<dbReference type="SUPFAM" id="SSF46689">
    <property type="entry name" value="Homeodomain-like"/>
    <property type="match status" value="1"/>
</dbReference>
<gene>
    <name evidence="3" type="ORF">INT46_007181</name>
</gene>
<dbReference type="OrthoDB" id="608866at2759"/>
<dbReference type="CDD" id="cd00167">
    <property type="entry name" value="SANT"/>
    <property type="match status" value="1"/>
</dbReference>
<dbReference type="Pfam" id="PF00249">
    <property type="entry name" value="Myb_DNA-binding"/>
    <property type="match status" value="1"/>
</dbReference>
<reference evidence="3" key="1">
    <citation type="submission" date="2020-12" db="EMBL/GenBank/DDBJ databases">
        <title>Metabolic potential, ecology and presence of endohyphal bacteria is reflected in genomic diversity of Mucoromycotina.</title>
        <authorList>
            <person name="Muszewska A."/>
            <person name="Okrasinska A."/>
            <person name="Steczkiewicz K."/>
            <person name="Drgas O."/>
            <person name="Orlowska M."/>
            <person name="Perlinska-Lenart U."/>
            <person name="Aleksandrzak-Piekarczyk T."/>
            <person name="Szatraj K."/>
            <person name="Zielenkiewicz U."/>
            <person name="Pilsyk S."/>
            <person name="Malc E."/>
            <person name="Mieczkowski P."/>
            <person name="Kruszewska J.S."/>
            <person name="Biernat P."/>
            <person name="Pawlowska J."/>
        </authorList>
    </citation>
    <scope>NUCLEOTIDE SEQUENCE</scope>
    <source>
        <strain evidence="3">CBS 226.32</strain>
    </source>
</reference>
<dbReference type="AlphaFoldDB" id="A0A8H7R7Y1"/>
<evidence type="ECO:0000313" key="3">
    <source>
        <dbReference type="EMBL" id="KAG2206186.1"/>
    </source>
</evidence>
<proteinExistence type="predicted"/>
<feature type="domain" description="Myb-like" evidence="2">
    <location>
        <begin position="92"/>
        <end position="136"/>
    </location>
</feature>
<feature type="region of interest" description="Disordered" evidence="1">
    <location>
        <begin position="185"/>
        <end position="205"/>
    </location>
</feature>
<protein>
    <recommendedName>
        <fullName evidence="2">Myb-like domain-containing protein</fullName>
    </recommendedName>
</protein>
<evidence type="ECO:0000259" key="2">
    <source>
        <dbReference type="PROSITE" id="PS50090"/>
    </source>
</evidence>
<dbReference type="EMBL" id="JAEPRC010000158">
    <property type="protein sequence ID" value="KAG2206186.1"/>
    <property type="molecule type" value="Genomic_DNA"/>
</dbReference>
<comment type="caution">
    <text evidence="3">The sequence shown here is derived from an EMBL/GenBank/DDBJ whole genome shotgun (WGS) entry which is preliminary data.</text>
</comment>
<dbReference type="Proteomes" id="UP000650833">
    <property type="component" value="Unassembled WGS sequence"/>
</dbReference>
<dbReference type="InterPro" id="IPR009057">
    <property type="entry name" value="Homeodomain-like_sf"/>
</dbReference>
<evidence type="ECO:0000313" key="4">
    <source>
        <dbReference type="Proteomes" id="UP000650833"/>
    </source>
</evidence>
<sequence>MSNENAIDTIMEDLLMEESQLEQDHLSEDEEKDEIIDAETKARQNWVLFMRNQFSVRPEFPSTNVMLKPNGKLNQEYFRPKIEAFDKEERLWTDVEKNLLIQGIEKYGIGNWKTISQELLKEWTPNELRLKCIRLIGRQNLQLYKNWKGNADEISREYDNNKRIGLQHDAWKQSVLVYDDNGEVSVPSHKRSLSPEDITLPENEKRPRTDNLLDELSHILSEIKATPSSGEISAKLLNSLRLLMLQIESLAADKTNIEANTLKDESDKCLDLWFQELVAQCEADGEELILEPEEYNAASDNEDEEDNLALALALQDEEDYCKEFEKEQICLKKREEEDDEEVEVDIL</sequence>
<name>A0A8H7R7Y1_9FUNG</name>
<dbReference type="SMART" id="SM00717">
    <property type="entry name" value="SANT"/>
    <property type="match status" value="1"/>
</dbReference>
<organism evidence="3 4">
    <name type="scientific">Mucor plumbeus</name>
    <dbReference type="NCBI Taxonomy" id="97098"/>
    <lineage>
        <taxon>Eukaryota</taxon>
        <taxon>Fungi</taxon>
        <taxon>Fungi incertae sedis</taxon>
        <taxon>Mucoromycota</taxon>
        <taxon>Mucoromycotina</taxon>
        <taxon>Mucoromycetes</taxon>
        <taxon>Mucorales</taxon>
        <taxon>Mucorineae</taxon>
        <taxon>Mucoraceae</taxon>
        <taxon>Mucor</taxon>
    </lineage>
</organism>
<accession>A0A8H7R7Y1</accession>
<dbReference type="PROSITE" id="PS50090">
    <property type="entry name" value="MYB_LIKE"/>
    <property type="match status" value="1"/>
</dbReference>
<keyword evidence="4" id="KW-1185">Reference proteome</keyword>
<dbReference type="Gene3D" id="1.10.10.60">
    <property type="entry name" value="Homeodomain-like"/>
    <property type="match status" value="1"/>
</dbReference>
<evidence type="ECO:0000256" key="1">
    <source>
        <dbReference type="SAM" id="MobiDB-lite"/>
    </source>
</evidence>